<evidence type="ECO:0000259" key="5">
    <source>
        <dbReference type="PROSITE" id="PS50937"/>
    </source>
</evidence>
<dbReference type="SMART" id="SM00422">
    <property type="entry name" value="HTH_MERR"/>
    <property type="match status" value="1"/>
</dbReference>
<evidence type="ECO:0000256" key="4">
    <source>
        <dbReference type="ARBA" id="ARBA00023163"/>
    </source>
</evidence>
<proteinExistence type="predicted"/>
<dbReference type="InterPro" id="IPR047057">
    <property type="entry name" value="MerR_fam"/>
</dbReference>
<keyword evidence="1" id="KW-0678">Repressor</keyword>
<dbReference type="InterPro" id="IPR000551">
    <property type="entry name" value="MerR-type_HTH_dom"/>
</dbReference>
<evidence type="ECO:0000313" key="6">
    <source>
        <dbReference type="EMBL" id="QNM08338.1"/>
    </source>
</evidence>
<keyword evidence="4" id="KW-0804">Transcription</keyword>
<dbReference type="GO" id="GO:0003677">
    <property type="term" value="F:DNA binding"/>
    <property type="evidence" value="ECO:0007669"/>
    <property type="project" value="UniProtKB-KW"/>
</dbReference>
<dbReference type="KEGG" id="whj:H9Q79_15880"/>
<sequence>MKKNKWLSIGEFSKLSDVNIKSLRYYDSLGILKPAYVDPESRYRYYSFPQLQIVEAIKLCIGLNIPLKEFHRFYEDGSNQIHFEELIQYGTRQMEKKFAAVRRELDWLRAMQTEIRRAKELRQEGLIVPMQLPQKVIWAEPCEGLRDEADYYWRFGDTYQRILDAGCQIGYECGMLYYYTGREERQYLYVDLEGEAPEGAKNIVKVPALEFDCQKVSGGRDRELESYFPDLRSRPGICVVFETEISGSDYSCLVPELELRYARTDQIRMQI</sequence>
<dbReference type="SUPFAM" id="SSF46955">
    <property type="entry name" value="Putative DNA-binding domain"/>
    <property type="match status" value="1"/>
</dbReference>
<keyword evidence="7" id="KW-1185">Reference proteome</keyword>
<dbReference type="InterPro" id="IPR009061">
    <property type="entry name" value="DNA-bd_dom_put_sf"/>
</dbReference>
<dbReference type="GO" id="GO:0003700">
    <property type="term" value="F:DNA-binding transcription factor activity"/>
    <property type="evidence" value="ECO:0007669"/>
    <property type="project" value="InterPro"/>
</dbReference>
<organism evidence="6 7">
    <name type="scientific">Wansuia hejianensis</name>
    <dbReference type="NCBI Taxonomy" id="2763667"/>
    <lineage>
        <taxon>Bacteria</taxon>
        <taxon>Bacillati</taxon>
        <taxon>Bacillota</taxon>
        <taxon>Clostridia</taxon>
        <taxon>Lachnospirales</taxon>
        <taxon>Lachnospiraceae</taxon>
        <taxon>Wansuia</taxon>
    </lineage>
</organism>
<keyword evidence="2" id="KW-0805">Transcription regulation</keyword>
<dbReference type="PANTHER" id="PTHR30204">
    <property type="entry name" value="REDOX-CYCLING DRUG-SENSING TRANSCRIPTIONAL ACTIVATOR SOXR"/>
    <property type="match status" value="1"/>
</dbReference>
<evidence type="ECO:0000313" key="7">
    <source>
        <dbReference type="Proteomes" id="UP000515860"/>
    </source>
</evidence>
<feature type="domain" description="HTH merR-type" evidence="5">
    <location>
        <begin position="6"/>
        <end position="76"/>
    </location>
</feature>
<dbReference type="Pfam" id="PF00376">
    <property type="entry name" value="MerR"/>
    <property type="match status" value="1"/>
</dbReference>
<dbReference type="RefSeq" id="WP_249328711.1">
    <property type="nucleotide sequence ID" value="NZ_CP060635.1"/>
</dbReference>
<dbReference type="Gene3D" id="1.10.1660.10">
    <property type="match status" value="1"/>
</dbReference>
<accession>A0A7G9GC06</accession>
<dbReference type="PROSITE" id="PS50937">
    <property type="entry name" value="HTH_MERR_2"/>
    <property type="match status" value="1"/>
</dbReference>
<dbReference type="PROSITE" id="PS00552">
    <property type="entry name" value="HTH_MERR_1"/>
    <property type="match status" value="1"/>
</dbReference>
<keyword evidence="3 6" id="KW-0238">DNA-binding</keyword>
<dbReference type="AlphaFoldDB" id="A0A7G9GC06"/>
<evidence type="ECO:0000256" key="3">
    <source>
        <dbReference type="ARBA" id="ARBA00023125"/>
    </source>
</evidence>
<evidence type="ECO:0000256" key="2">
    <source>
        <dbReference type="ARBA" id="ARBA00023015"/>
    </source>
</evidence>
<evidence type="ECO:0000256" key="1">
    <source>
        <dbReference type="ARBA" id="ARBA00022491"/>
    </source>
</evidence>
<dbReference type="PANTHER" id="PTHR30204:SF69">
    <property type="entry name" value="MERR-FAMILY TRANSCRIPTIONAL REGULATOR"/>
    <property type="match status" value="1"/>
</dbReference>
<dbReference type="EMBL" id="CP060635">
    <property type="protein sequence ID" value="QNM08338.1"/>
    <property type="molecule type" value="Genomic_DNA"/>
</dbReference>
<reference evidence="6 7" key="1">
    <citation type="submission" date="2020-08" db="EMBL/GenBank/DDBJ databases">
        <authorList>
            <person name="Liu C."/>
            <person name="Sun Q."/>
        </authorList>
    </citation>
    <scope>NUCLEOTIDE SEQUENCE [LARGE SCALE GENOMIC DNA]</scope>
    <source>
        <strain evidence="6 7">NSJ-29</strain>
    </source>
</reference>
<protein>
    <submittedName>
        <fullName evidence="6">MerR family DNA-binding transcriptional regulator</fullName>
    </submittedName>
</protein>
<dbReference type="Proteomes" id="UP000515860">
    <property type="component" value="Chromosome"/>
</dbReference>
<gene>
    <name evidence="6" type="ORF">H9Q79_15880</name>
</gene>
<name>A0A7G9GC06_9FIRM</name>